<evidence type="ECO:0000256" key="1">
    <source>
        <dbReference type="SAM" id="MobiDB-lite"/>
    </source>
</evidence>
<comment type="caution">
    <text evidence="2">The sequence shown here is derived from an EMBL/GenBank/DDBJ whole genome shotgun (WGS) entry which is preliminary data.</text>
</comment>
<evidence type="ECO:0000313" key="3">
    <source>
        <dbReference type="Proteomes" id="UP001198571"/>
    </source>
</evidence>
<accession>A0ABS8CPA3</accession>
<name>A0ABS8CPA3_9RHOB</name>
<feature type="region of interest" description="Disordered" evidence="1">
    <location>
        <begin position="1"/>
        <end position="25"/>
    </location>
</feature>
<proteinExistence type="predicted"/>
<protein>
    <submittedName>
        <fullName evidence="2">Uncharacterized protein</fullName>
    </submittedName>
</protein>
<dbReference type="Proteomes" id="UP001198571">
    <property type="component" value="Unassembled WGS sequence"/>
</dbReference>
<keyword evidence="3" id="KW-1185">Reference proteome</keyword>
<sequence length="93" mass="9997">MNNKNHAANGVHPRAALRPPKRPNIATTLVAPGSAAHEAWDIWLADRGFASLDRIGQAVEGGGWIMPTTTAPAESSEIAYRIALGWAGWLRSR</sequence>
<gene>
    <name evidence="2" type="ORF">H0485_13605</name>
</gene>
<dbReference type="RefSeq" id="WP_226936436.1">
    <property type="nucleotide sequence ID" value="NZ_JACDXX010000012.1"/>
</dbReference>
<dbReference type="EMBL" id="JACDXX010000012">
    <property type="protein sequence ID" value="MCB5411030.1"/>
    <property type="molecule type" value="Genomic_DNA"/>
</dbReference>
<organism evidence="2 3">
    <name type="scientific">Pseudogemmobacter faecipullorum</name>
    <dbReference type="NCBI Taxonomy" id="2755041"/>
    <lineage>
        <taxon>Bacteria</taxon>
        <taxon>Pseudomonadati</taxon>
        <taxon>Pseudomonadota</taxon>
        <taxon>Alphaproteobacteria</taxon>
        <taxon>Rhodobacterales</taxon>
        <taxon>Paracoccaceae</taxon>
        <taxon>Pseudogemmobacter</taxon>
    </lineage>
</organism>
<reference evidence="2 3" key="1">
    <citation type="submission" date="2020-07" db="EMBL/GenBank/DDBJ databases">
        <title>Pseudogemmobacter sp. nov., isolated from poultry manure in Taiwan.</title>
        <authorList>
            <person name="Lin S.-Y."/>
            <person name="Tang Y.-S."/>
            <person name="Young C.-C."/>
        </authorList>
    </citation>
    <scope>NUCLEOTIDE SEQUENCE [LARGE SCALE GENOMIC DNA]</scope>
    <source>
        <strain evidence="2 3">CC-YST710</strain>
    </source>
</reference>
<evidence type="ECO:0000313" key="2">
    <source>
        <dbReference type="EMBL" id="MCB5411030.1"/>
    </source>
</evidence>